<feature type="chain" id="PRO_5003391760" evidence="2">
    <location>
        <begin position="21"/>
        <end position="533"/>
    </location>
</feature>
<dbReference type="PaxDb" id="709991-Odosp_2891"/>
<name>F9Z5W2_ODOSD</name>
<feature type="region of interest" description="Disordered" evidence="1">
    <location>
        <begin position="321"/>
        <end position="340"/>
    </location>
</feature>
<sequence length="533" mass="59001">MKRKKLLIFGIFLSFFISCSDELERIPPTTGEVEFKDFGIRDARYYFEENATDLAPLRFTDRIAAKSSALPAVELIPEWDKAIESGHSGVRLVEVPLQSNTFSLYVESVIKSGKLLYQKRAFTRRRLVIARRSSGETDMFVITLVPSSDARGNIGKSLENFRYLGGGDFTGRVFCSTLEGEFVKAFGYTDGCLSGRLLVMKHSELAGHAGEGQYDHYSTIRLAEGMKTRSGTYLFDEGGGAGSGYCPHGYPEGQCPHYGCNDEVVVVACPDCGAINGCFCPRCFYCGQKEKYCSCTRCVRCQHKVWECTCYEYPDPDPDPNPGGGGGGGEVTPGGGSSSSMGTLSKAIFNSASSLSSAQWKKVEDALASMNTDCMGGKMIGALKDKNITIVHDPNIKANGLYNPGTNRMTIKDFNESEVTDQDLERTLFHELLHSLQTNNEDAKLNLEIEAHLAVYRYAVRKKVPLADAIFNIMMLLSDTMDSKYNITDTGSYNDFYQRAINAFKKIDFYKDFQESPSARNMNTNKNLAKTCE</sequence>
<protein>
    <submittedName>
        <fullName evidence="3">Uncharacterized protein</fullName>
    </submittedName>
</protein>
<dbReference type="OrthoDB" id="1027665at2"/>
<feature type="signal peptide" evidence="2">
    <location>
        <begin position="1"/>
        <end position="20"/>
    </location>
</feature>
<reference evidence="3 4" key="1">
    <citation type="journal article" date="2011" name="Stand. Genomic Sci.">
        <title>Complete genome sequence of Odoribacter splanchnicus type strain (1651/6).</title>
        <authorList>
            <consortium name="US DOE Joint Genome Institute (JGI-PGF)"/>
            <person name="Goker M."/>
            <person name="Gronow S."/>
            <person name="Zeytun A."/>
            <person name="Nolan M."/>
            <person name="Lucas S."/>
            <person name="Lapidus A."/>
            <person name="Hammon N."/>
            <person name="Deshpande S."/>
            <person name="Cheng J.F."/>
            <person name="Pitluck S."/>
            <person name="Liolios K."/>
            <person name="Pagani I."/>
            <person name="Ivanova N."/>
            <person name="Mavromatis K."/>
            <person name="Ovchinikova G."/>
            <person name="Pati A."/>
            <person name="Tapia R."/>
            <person name="Han C."/>
            <person name="Goodwin L."/>
            <person name="Chen A."/>
            <person name="Palaniappan K."/>
            <person name="Land M."/>
            <person name="Hauser L."/>
            <person name="Jeffries C.D."/>
            <person name="Brambilla E.M."/>
            <person name="Rohde M."/>
            <person name="Detter J.C."/>
            <person name="Woyke T."/>
            <person name="Bristow J."/>
            <person name="Markowitz V."/>
            <person name="Hugenholtz P."/>
            <person name="Eisen J.A."/>
            <person name="Kyrpides N.C."/>
            <person name="Klenk H.P."/>
        </authorList>
    </citation>
    <scope>NUCLEOTIDE SEQUENCE [LARGE SCALE GENOMIC DNA]</scope>
    <source>
        <strain evidence="4">ATCC 29572 / DSM 20712 / JCM 15291 / NCTC 10825 / 1651/6</strain>
    </source>
</reference>
<evidence type="ECO:0000313" key="4">
    <source>
        <dbReference type="Proteomes" id="UP000006657"/>
    </source>
</evidence>
<accession>F9Z5W2</accession>
<organism evidence="3 4">
    <name type="scientific">Odoribacter splanchnicus (strain ATCC 29572 / DSM 20712 / CIP 104287 / JCM 15291 / NCTC 10825 / 1651/6)</name>
    <name type="common">Bacteroides splanchnicus</name>
    <dbReference type="NCBI Taxonomy" id="709991"/>
    <lineage>
        <taxon>Bacteria</taxon>
        <taxon>Pseudomonadati</taxon>
        <taxon>Bacteroidota</taxon>
        <taxon>Bacteroidia</taxon>
        <taxon>Bacteroidales</taxon>
        <taxon>Odoribacteraceae</taxon>
        <taxon>Odoribacter</taxon>
    </lineage>
</organism>
<keyword evidence="4" id="KW-1185">Reference proteome</keyword>
<dbReference type="Proteomes" id="UP000006657">
    <property type="component" value="Chromosome"/>
</dbReference>
<dbReference type="RefSeq" id="WP_013613055.1">
    <property type="nucleotide sequence ID" value="NC_015160.1"/>
</dbReference>
<dbReference type="EMBL" id="CP002544">
    <property type="protein sequence ID" value="ADY33863.1"/>
    <property type="molecule type" value="Genomic_DNA"/>
</dbReference>
<dbReference type="GeneID" id="61276116"/>
<dbReference type="eggNOG" id="ENOG502ZG0I">
    <property type="taxonomic scope" value="Bacteria"/>
</dbReference>
<keyword evidence="2" id="KW-0732">Signal</keyword>
<proteinExistence type="predicted"/>
<evidence type="ECO:0000313" key="3">
    <source>
        <dbReference type="EMBL" id="ADY33863.1"/>
    </source>
</evidence>
<evidence type="ECO:0000256" key="1">
    <source>
        <dbReference type="SAM" id="MobiDB-lite"/>
    </source>
</evidence>
<dbReference type="PROSITE" id="PS51257">
    <property type="entry name" value="PROKAR_LIPOPROTEIN"/>
    <property type="match status" value="1"/>
</dbReference>
<feature type="compositionally biased region" description="Gly residues" evidence="1">
    <location>
        <begin position="322"/>
        <end position="337"/>
    </location>
</feature>
<dbReference type="STRING" id="709991.Odosp_2891"/>
<evidence type="ECO:0000256" key="2">
    <source>
        <dbReference type="SAM" id="SignalP"/>
    </source>
</evidence>
<dbReference type="HOGENOM" id="CLU_510757_0_0_10"/>
<dbReference type="KEGG" id="osp:Odosp_2891"/>
<dbReference type="AlphaFoldDB" id="F9Z5W2"/>
<gene>
    <name evidence="3" type="ordered locus">Odosp_2891</name>
</gene>